<reference evidence="1" key="1">
    <citation type="submission" date="2024-09" db="EMBL/GenBank/DDBJ databases">
        <title>Draft Genome Sequences of Neofusicoccum parvum.</title>
        <authorList>
            <person name="Ashida A."/>
            <person name="Camagna M."/>
            <person name="Tanaka A."/>
            <person name="Takemoto D."/>
        </authorList>
    </citation>
    <scope>NUCLEOTIDE SEQUENCE</scope>
    <source>
        <strain evidence="1">PPO83</strain>
    </source>
</reference>
<name>A0ACB5RP30_9PEZI</name>
<keyword evidence="2" id="KW-1185">Reference proteome</keyword>
<dbReference type="Proteomes" id="UP001165186">
    <property type="component" value="Unassembled WGS sequence"/>
</dbReference>
<evidence type="ECO:0000313" key="1">
    <source>
        <dbReference type="EMBL" id="GME22267.1"/>
    </source>
</evidence>
<gene>
    <name evidence="1" type="primary">g10134</name>
    <name evidence="1" type="ORF">NpPPO83_00010134</name>
</gene>
<proteinExistence type="predicted"/>
<comment type="caution">
    <text evidence="1">The sequence shown here is derived from an EMBL/GenBank/DDBJ whole genome shotgun (WGS) entry which is preliminary data.</text>
</comment>
<organism evidence="1 2">
    <name type="scientific">Neofusicoccum parvum</name>
    <dbReference type="NCBI Taxonomy" id="310453"/>
    <lineage>
        <taxon>Eukaryota</taxon>
        <taxon>Fungi</taxon>
        <taxon>Dikarya</taxon>
        <taxon>Ascomycota</taxon>
        <taxon>Pezizomycotina</taxon>
        <taxon>Dothideomycetes</taxon>
        <taxon>Dothideomycetes incertae sedis</taxon>
        <taxon>Botryosphaeriales</taxon>
        <taxon>Botryosphaeriaceae</taxon>
        <taxon>Neofusicoccum</taxon>
    </lineage>
</organism>
<evidence type="ECO:0000313" key="2">
    <source>
        <dbReference type="Proteomes" id="UP001165186"/>
    </source>
</evidence>
<sequence>MLGKAVATSLALASLASATKQCVAQTVPVDIEARNAVFDNSTTPHSNIDATWFVQNMTRQGHNFTNEVVQGFSTVKGTYQISTQLCWDDKTTADNATLQVLTHGIGFDKTYWDLSFENYNYSYVDAALTAGFATFSYDRLGIGASDHGDPLNEIQTNLEIAALRALTDKLRNGALPGVDAAYDTIVHVGHSYGSVQSFVFAHRYPNETQGIVLTGFSTNSSFMGFFAAGANFEEANLNEPLRFLDLPDGYLVSADASSNQYNFFLPPYFDPEILAFSEYSKQPVTVGELLTIGSAISGPSVFTGPVLVFTGDADVPFCGGDCLETGGAAPSIPAQTSVLFPNASVFEAYIQPNTGHGLTAHYNATAGYQVIQNWLDDHVAAQ</sequence>
<protein>
    <submittedName>
        <fullName evidence="1">Uncharacterized protein</fullName>
    </submittedName>
</protein>
<dbReference type="EMBL" id="BSXG01000002">
    <property type="protein sequence ID" value="GME22267.1"/>
    <property type="molecule type" value="Genomic_DNA"/>
</dbReference>
<accession>A0ACB5RP30</accession>